<feature type="compositionally biased region" description="Pro residues" evidence="1">
    <location>
        <begin position="240"/>
        <end position="249"/>
    </location>
</feature>
<evidence type="ECO:0000256" key="2">
    <source>
        <dbReference type="SAM" id="Phobius"/>
    </source>
</evidence>
<feature type="transmembrane region" description="Helical" evidence="2">
    <location>
        <begin position="20"/>
        <end position="46"/>
    </location>
</feature>
<evidence type="ECO:0000256" key="1">
    <source>
        <dbReference type="SAM" id="MobiDB-lite"/>
    </source>
</evidence>
<feature type="compositionally biased region" description="Pro residues" evidence="1">
    <location>
        <begin position="267"/>
        <end position="276"/>
    </location>
</feature>
<proteinExistence type="predicted"/>
<dbReference type="Proteomes" id="UP001499924">
    <property type="component" value="Unassembled WGS sequence"/>
</dbReference>
<evidence type="ECO:0000313" key="4">
    <source>
        <dbReference type="Proteomes" id="UP001499924"/>
    </source>
</evidence>
<reference evidence="4" key="1">
    <citation type="journal article" date="2019" name="Int. J. Syst. Evol. Microbiol.">
        <title>The Global Catalogue of Microorganisms (GCM) 10K type strain sequencing project: providing services to taxonomists for standard genome sequencing and annotation.</title>
        <authorList>
            <consortium name="The Broad Institute Genomics Platform"/>
            <consortium name="The Broad Institute Genome Sequencing Center for Infectious Disease"/>
            <person name="Wu L."/>
            <person name="Ma J."/>
        </authorList>
    </citation>
    <scope>NUCLEOTIDE SEQUENCE [LARGE SCALE GENOMIC DNA]</scope>
    <source>
        <strain evidence="4">JCM 15614</strain>
    </source>
</reference>
<gene>
    <name evidence="3" type="ORF">GCM10010531_32770</name>
</gene>
<dbReference type="RefSeq" id="WP_344690064.1">
    <property type="nucleotide sequence ID" value="NZ_BAAAVV010000008.1"/>
</dbReference>
<accession>A0ABP6PEB2</accession>
<comment type="caution">
    <text evidence="3">The sequence shown here is derived from an EMBL/GenBank/DDBJ whole genome shotgun (WGS) entry which is preliminary data.</text>
</comment>
<keyword evidence="2" id="KW-0812">Transmembrane</keyword>
<name>A0ABP6PEB2_9ACTN</name>
<dbReference type="EMBL" id="BAAAVV010000008">
    <property type="protein sequence ID" value="GAA3176552.1"/>
    <property type="molecule type" value="Genomic_DNA"/>
</dbReference>
<feature type="transmembrane region" description="Helical" evidence="2">
    <location>
        <begin position="206"/>
        <end position="229"/>
    </location>
</feature>
<evidence type="ECO:0000313" key="3">
    <source>
        <dbReference type="EMBL" id="GAA3176552.1"/>
    </source>
</evidence>
<keyword evidence="2" id="KW-1133">Transmembrane helix</keyword>
<keyword evidence="2" id="KW-0472">Membrane</keyword>
<feature type="region of interest" description="Disordered" evidence="1">
    <location>
        <begin position="238"/>
        <end position="276"/>
    </location>
</feature>
<protein>
    <submittedName>
        <fullName evidence="3">Uncharacterized protein</fullName>
    </submittedName>
</protein>
<sequence>MTAAPQPTWTPAPRWGAGRIVALVIGVLLLLPALGLLLGGGVLLWADGSQRTDGFVFSDTDDFATSGYALASERIDVAAGADWVPLSAALGTARAEVASRDAGGEVFIGIAPVREGAAYLDGVEHSVIDDLGTTAVDERSVPGGPPSGPPADQDFWVAQASGSGTQQLDWEPAEGDWLFVVMNADASAGVSIDARIGATVPALGGLAWGLLGVGALFLLIGVLVMVLAIRRRPAVYAGPPQAPWTPPAPVDRTTAADAQPSAERAVPPGPPGPPAG</sequence>
<organism evidence="3 4">
    <name type="scientific">Blastococcus jejuensis</name>
    <dbReference type="NCBI Taxonomy" id="351224"/>
    <lineage>
        <taxon>Bacteria</taxon>
        <taxon>Bacillati</taxon>
        <taxon>Actinomycetota</taxon>
        <taxon>Actinomycetes</taxon>
        <taxon>Geodermatophilales</taxon>
        <taxon>Geodermatophilaceae</taxon>
        <taxon>Blastococcus</taxon>
    </lineage>
</organism>
<keyword evidence="4" id="KW-1185">Reference proteome</keyword>